<feature type="compositionally biased region" description="Low complexity" evidence="1">
    <location>
        <begin position="40"/>
        <end position="51"/>
    </location>
</feature>
<dbReference type="OrthoDB" id="2442301at2759"/>
<dbReference type="Proteomes" id="UP000439903">
    <property type="component" value="Unassembled WGS sequence"/>
</dbReference>
<feature type="compositionally biased region" description="Polar residues" evidence="1">
    <location>
        <begin position="16"/>
        <end position="35"/>
    </location>
</feature>
<proteinExistence type="predicted"/>
<name>A0A8H4AIV9_GIGMA</name>
<evidence type="ECO:0000313" key="3">
    <source>
        <dbReference type="Proteomes" id="UP000439903"/>
    </source>
</evidence>
<feature type="compositionally biased region" description="Polar residues" evidence="1">
    <location>
        <begin position="52"/>
        <end position="129"/>
    </location>
</feature>
<accession>A0A8H4AIV9</accession>
<comment type="caution">
    <text evidence="2">The sequence shown here is derived from an EMBL/GenBank/DDBJ whole genome shotgun (WGS) entry which is preliminary data.</text>
</comment>
<dbReference type="EMBL" id="WTPW01000546">
    <property type="protein sequence ID" value="KAF0501083.1"/>
    <property type="molecule type" value="Genomic_DNA"/>
</dbReference>
<protein>
    <submittedName>
        <fullName evidence="2">Uncharacterized protein</fullName>
    </submittedName>
</protein>
<feature type="region of interest" description="Disordered" evidence="1">
    <location>
        <begin position="1"/>
        <end position="137"/>
    </location>
</feature>
<feature type="compositionally biased region" description="Basic residues" evidence="1">
    <location>
        <begin position="1"/>
        <end position="15"/>
    </location>
</feature>
<evidence type="ECO:0000313" key="2">
    <source>
        <dbReference type="EMBL" id="KAF0501083.1"/>
    </source>
</evidence>
<gene>
    <name evidence="2" type="ORF">F8M41_020156</name>
</gene>
<dbReference type="AlphaFoldDB" id="A0A8H4AIV9"/>
<reference evidence="2 3" key="1">
    <citation type="journal article" date="2019" name="Environ. Microbiol.">
        <title>At the nexus of three kingdoms: the genome of the mycorrhizal fungus Gigaspora margarita provides insights into plant, endobacterial and fungal interactions.</title>
        <authorList>
            <person name="Venice F."/>
            <person name="Ghignone S."/>
            <person name="Salvioli di Fossalunga A."/>
            <person name="Amselem J."/>
            <person name="Novero M."/>
            <person name="Xianan X."/>
            <person name="Sedzielewska Toro K."/>
            <person name="Morin E."/>
            <person name="Lipzen A."/>
            <person name="Grigoriev I.V."/>
            <person name="Henrissat B."/>
            <person name="Martin F.M."/>
            <person name="Bonfante P."/>
        </authorList>
    </citation>
    <scope>NUCLEOTIDE SEQUENCE [LARGE SCALE GENOMIC DNA]</scope>
    <source>
        <strain evidence="2 3">BEG34</strain>
    </source>
</reference>
<evidence type="ECO:0000256" key="1">
    <source>
        <dbReference type="SAM" id="MobiDB-lite"/>
    </source>
</evidence>
<sequence length="349" mass="40356">MKHNKLNIRNLKLKTTRQSQTPIRSFQSQISSQTPVHPISQPQTPVQSTSSARSILQAKTSNNLLNQRNNEVQKNSEAQENSKVQKNSSTQRNIATQRNNNAQRNSETQRNQFSDQETDSETFNNQYHINSDDDHENERYNQEAIIRSLESLHTIINTLTNTVNKIKNEQTEIYEFIKQQQKTFTSQTYSHKKQWFYRTIRKAIREKMNTIKYPPNEQLEIVSKIALELHNKENPKDLDDPGFTWRLAVLEQVFPDKTTKNNIAFASVCIDVICDANYSGYELQQTYVIQEMNHALKGMQSDKLELEADIELEANDANIELEANDANIELEANDVDIEFEANKANASYL</sequence>
<organism evidence="2 3">
    <name type="scientific">Gigaspora margarita</name>
    <dbReference type="NCBI Taxonomy" id="4874"/>
    <lineage>
        <taxon>Eukaryota</taxon>
        <taxon>Fungi</taxon>
        <taxon>Fungi incertae sedis</taxon>
        <taxon>Mucoromycota</taxon>
        <taxon>Glomeromycotina</taxon>
        <taxon>Glomeromycetes</taxon>
        <taxon>Diversisporales</taxon>
        <taxon>Gigasporaceae</taxon>
        <taxon>Gigaspora</taxon>
    </lineage>
</organism>
<keyword evidence="3" id="KW-1185">Reference proteome</keyword>